<accession>A0A5B8YBN7</accession>
<evidence type="ECO:0000313" key="4">
    <source>
        <dbReference type="Proteomes" id="UP000315995"/>
    </source>
</evidence>
<feature type="transmembrane region" description="Helical" evidence="2">
    <location>
        <begin position="6"/>
        <end position="26"/>
    </location>
</feature>
<keyword evidence="2" id="KW-1133">Transmembrane helix</keyword>
<dbReference type="EMBL" id="CP041186">
    <property type="protein sequence ID" value="QDG53893.1"/>
    <property type="molecule type" value="Genomic_DNA"/>
</dbReference>
<evidence type="ECO:0000256" key="1">
    <source>
        <dbReference type="SAM" id="MobiDB-lite"/>
    </source>
</evidence>
<organism evidence="3 4">
    <name type="scientific">Persicimonas caeni</name>
    <dbReference type="NCBI Taxonomy" id="2292766"/>
    <lineage>
        <taxon>Bacteria</taxon>
        <taxon>Deltaproteobacteria</taxon>
        <taxon>Bradymonadales</taxon>
        <taxon>Bradymonadaceae</taxon>
        <taxon>Persicimonas</taxon>
    </lineage>
</organism>
<gene>
    <name evidence="3" type="ORF">FIV42_25065</name>
</gene>
<protein>
    <submittedName>
        <fullName evidence="3">Uncharacterized protein</fullName>
    </submittedName>
</protein>
<keyword evidence="2" id="KW-0812">Transmembrane</keyword>
<proteinExistence type="predicted"/>
<name>A0A4Y6Q052_PERCE</name>
<sequence>MLPDYIIIIGLIVAHLIPLTTVVMFFKIDSNPKTRHLLPTLDSYELPDESANNEAPKLLPHYPE</sequence>
<keyword evidence="2" id="KW-0472">Membrane</keyword>
<dbReference type="AlphaFoldDB" id="A0A4Y6Q052"/>
<keyword evidence="4" id="KW-1185">Reference proteome</keyword>
<evidence type="ECO:0000256" key="2">
    <source>
        <dbReference type="SAM" id="Phobius"/>
    </source>
</evidence>
<dbReference type="Proteomes" id="UP000315995">
    <property type="component" value="Chromosome"/>
</dbReference>
<reference evidence="3 4" key="1">
    <citation type="submission" date="2019-06" db="EMBL/GenBank/DDBJ databases">
        <title>Persicimonas caeni gen. nov., sp. nov., a predatory bacterium isolated from solar saltern.</title>
        <authorList>
            <person name="Wang S."/>
        </authorList>
    </citation>
    <scope>NUCLEOTIDE SEQUENCE [LARGE SCALE GENOMIC DNA]</scope>
    <source>
        <strain evidence="3 4">YN101</strain>
    </source>
</reference>
<dbReference type="RefSeq" id="WP_141200345.1">
    <property type="nucleotide sequence ID" value="NZ_CP041186.1"/>
</dbReference>
<evidence type="ECO:0000313" key="3">
    <source>
        <dbReference type="EMBL" id="QDG53893.1"/>
    </source>
</evidence>
<feature type="region of interest" description="Disordered" evidence="1">
    <location>
        <begin position="45"/>
        <end position="64"/>
    </location>
</feature>
<accession>A0A4Y6Q052</accession>